<dbReference type="InterPro" id="IPR015421">
    <property type="entry name" value="PyrdxlP-dep_Trfase_major"/>
</dbReference>
<gene>
    <name evidence="3" type="ORF">D8674_041263</name>
</gene>
<dbReference type="EMBL" id="SMOL01000408">
    <property type="protein sequence ID" value="KAB2614545.1"/>
    <property type="molecule type" value="Genomic_DNA"/>
</dbReference>
<name>A0A5N5GGC6_9ROSA</name>
<proteinExistence type="predicted"/>
<reference evidence="3 4" key="2">
    <citation type="submission" date="2019-11" db="EMBL/GenBank/DDBJ databases">
        <title>A de novo genome assembly of a pear dwarfing rootstock.</title>
        <authorList>
            <person name="Wang F."/>
            <person name="Wang J."/>
            <person name="Li S."/>
            <person name="Zhang Y."/>
            <person name="Fang M."/>
            <person name="Ma L."/>
            <person name="Zhao Y."/>
            <person name="Jiang S."/>
        </authorList>
    </citation>
    <scope>NUCLEOTIDE SEQUENCE [LARGE SCALE GENOMIC DNA]</scope>
    <source>
        <strain evidence="3">S2</strain>
        <tissue evidence="3">Leaf</tissue>
    </source>
</reference>
<dbReference type="InterPro" id="IPR015424">
    <property type="entry name" value="PyrdxlP-dep_Trfase"/>
</dbReference>
<sequence length="500" mass="56734">MAEKIIMFFRYYVPRFLCPNLSFRISRPSNRHYHKLNHNDTQTQVSVKQKPSSFITDTEIQSEFSHHAPGIARINNGSFGCCPASVISSLHQWQLKLLRQPDDFYLNELPNGILESRTVIKDLINADDVEEVSIVDNVSTAVAIVLKQTAWSFVEGKFDKGDAVIMFRCTYGAVKNSIKAYFLRAGGYAIEVPFNFPVTSNEEIVNEFKTALRREKGIGRRVRLAVIDHVTCMPSFVMPVKELVKICKEEGVEQVLVDAAHAVGCVDVDMNEIRADFYTGNLYKWFFCPPAVAFLYCRKSVMTHLDLHHPVVSHDYGNGLVKETGWVGTRDYSPYLVLPSVMEFVNRFEGGAEGIRNRNHDAVVEMGKMLAEAWGTNLGCPPEMCSSMVMVGLPACLGVLSDEDAMKLWELLCKKFSVEVKIHYQNPKDGELAPITGYVRICHQIYNKFEDYCRLRDAINQLVRDGFNCGNLEVCMFLPSSTFLVCRLPFIFGFFPRTRF</sequence>
<evidence type="ECO:0000313" key="3">
    <source>
        <dbReference type="EMBL" id="KAB2614545.1"/>
    </source>
</evidence>
<reference evidence="3 4" key="1">
    <citation type="submission" date="2019-09" db="EMBL/GenBank/DDBJ databases">
        <authorList>
            <person name="Ou C."/>
        </authorList>
    </citation>
    <scope>NUCLEOTIDE SEQUENCE [LARGE SCALE GENOMIC DNA]</scope>
    <source>
        <strain evidence="3">S2</strain>
        <tissue evidence="3">Leaf</tissue>
    </source>
</reference>
<dbReference type="Pfam" id="PF00266">
    <property type="entry name" value="Aminotran_5"/>
    <property type="match status" value="1"/>
</dbReference>
<comment type="caution">
    <text evidence="3">The sequence shown here is derived from an EMBL/GenBank/DDBJ whole genome shotgun (WGS) entry which is preliminary data.</text>
</comment>
<keyword evidence="4" id="KW-1185">Reference proteome</keyword>
<dbReference type="AlphaFoldDB" id="A0A5N5GGC6"/>
<dbReference type="Gene3D" id="3.40.640.10">
    <property type="entry name" value="Type I PLP-dependent aspartate aminotransferase-like (Major domain)"/>
    <property type="match status" value="1"/>
</dbReference>
<keyword evidence="1" id="KW-0663">Pyridoxal phosphate</keyword>
<dbReference type="InterPro" id="IPR000192">
    <property type="entry name" value="Aminotrans_V_dom"/>
</dbReference>
<dbReference type="PANTHER" id="PTHR43092">
    <property type="entry name" value="L-CYSTEINE DESULFHYDRASE"/>
    <property type="match status" value="1"/>
</dbReference>
<dbReference type="OrthoDB" id="5978656at2759"/>
<dbReference type="Proteomes" id="UP000327157">
    <property type="component" value="Unassembled WGS sequence"/>
</dbReference>
<organism evidence="3 4">
    <name type="scientific">Pyrus ussuriensis x Pyrus communis</name>
    <dbReference type="NCBI Taxonomy" id="2448454"/>
    <lineage>
        <taxon>Eukaryota</taxon>
        <taxon>Viridiplantae</taxon>
        <taxon>Streptophyta</taxon>
        <taxon>Embryophyta</taxon>
        <taxon>Tracheophyta</taxon>
        <taxon>Spermatophyta</taxon>
        <taxon>Magnoliopsida</taxon>
        <taxon>eudicotyledons</taxon>
        <taxon>Gunneridae</taxon>
        <taxon>Pentapetalae</taxon>
        <taxon>rosids</taxon>
        <taxon>fabids</taxon>
        <taxon>Rosales</taxon>
        <taxon>Rosaceae</taxon>
        <taxon>Amygdaloideae</taxon>
        <taxon>Maleae</taxon>
        <taxon>Pyrus</taxon>
    </lineage>
</organism>
<evidence type="ECO:0000313" key="4">
    <source>
        <dbReference type="Proteomes" id="UP000327157"/>
    </source>
</evidence>
<dbReference type="SUPFAM" id="SSF53383">
    <property type="entry name" value="PLP-dependent transferases"/>
    <property type="match status" value="1"/>
</dbReference>
<evidence type="ECO:0000259" key="2">
    <source>
        <dbReference type="Pfam" id="PF00266"/>
    </source>
</evidence>
<feature type="domain" description="Aminotransferase class V" evidence="2">
    <location>
        <begin position="113"/>
        <end position="305"/>
    </location>
</feature>
<dbReference type="Gene3D" id="3.90.1150.10">
    <property type="entry name" value="Aspartate Aminotransferase, domain 1"/>
    <property type="match status" value="1"/>
</dbReference>
<accession>A0A5N5GGC6</accession>
<protein>
    <submittedName>
        <fullName evidence="3">L-cysteine desulfhydrase-like</fullName>
    </submittedName>
</protein>
<dbReference type="InterPro" id="IPR015422">
    <property type="entry name" value="PyrdxlP-dep_Trfase_small"/>
</dbReference>
<dbReference type="PANTHER" id="PTHR43092:SF2">
    <property type="entry name" value="HERCYNYLCYSTEINE SULFOXIDE LYASE"/>
    <property type="match status" value="1"/>
</dbReference>
<evidence type="ECO:0000256" key="1">
    <source>
        <dbReference type="ARBA" id="ARBA00022898"/>
    </source>
</evidence>